<dbReference type="Proteomes" id="UP001329430">
    <property type="component" value="Chromosome 4"/>
</dbReference>
<proteinExistence type="inferred from homology"/>
<gene>
    <name evidence="4" type="ORF">RI129_005751</name>
</gene>
<dbReference type="InterPro" id="IPR002347">
    <property type="entry name" value="SDR_fam"/>
</dbReference>
<dbReference type="SUPFAM" id="SSF51735">
    <property type="entry name" value="NAD(P)-binding Rossmann-fold domains"/>
    <property type="match status" value="1"/>
</dbReference>
<sequence>MNRWNGCVAVVTGASSGIGATVVEKLAELGLLVVGLARRVERVQQLADKLKDKPGKVYAIRADITKEEDIIQSFKWIKENLGAVHILVNNAGVIFSTSLIDGDTKLWKQTLDTNVLGLCIATREAIRDMRTNDVDGHIIHINSIVGHTVPNVPNYNVYVAAKYAVTALTETLRQELRSINSKIKITVSI</sequence>
<evidence type="ECO:0000256" key="2">
    <source>
        <dbReference type="ARBA" id="ARBA00023002"/>
    </source>
</evidence>
<evidence type="ECO:0008006" key="6">
    <source>
        <dbReference type="Google" id="ProtNLM"/>
    </source>
</evidence>
<evidence type="ECO:0000313" key="4">
    <source>
        <dbReference type="EMBL" id="KAK5644451.1"/>
    </source>
</evidence>
<dbReference type="Pfam" id="PF00106">
    <property type="entry name" value="adh_short"/>
    <property type="match status" value="1"/>
</dbReference>
<comment type="similarity">
    <text evidence="1 3">Belongs to the short-chain dehydrogenases/reductases (SDR) family.</text>
</comment>
<comment type="caution">
    <text evidence="4">The sequence shown here is derived from an EMBL/GenBank/DDBJ whole genome shotgun (WGS) entry which is preliminary data.</text>
</comment>
<reference evidence="4 5" key="1">
    <citation type="journal article" date="2024" name="Insects">
        <title>An Improved Chromosome-Level Genome Assembly of the Firefly Pyrocoelia pectoralis.</title>
        <authorList>
            <person name="Fu X."/>
            <person name="Meyer-Rochow V.B."/>
            <person name="Ballantyne L."/>
            <person name="Zhu X."/>
        </authorList>
    </citation>
    <scope>NUCLEOTIDE SEQUENCE [LARGE SCALE GENOMIC DNA]</scope>
    <source>
        <strain evidence="4">XCY_ONT2</strain>
    </source>
</reference>
<dbReference type="PRINTS" id="PR00081">
    <property type="entry name" value="GDHRDH"/>
</dbReference>
<dbReference type="AlphaFoldDB" id="A0AAN7ZNQ5"/>
<dbReference type="PANTHER" id="PTHR43115">
    <property type="entry name" value="DEHYDROGENASE/REDUCTASE SDR FAMILY MEMBER 11"/>
    <property type="match status" value="1"/>
</dbReference>
<keyword evidence="2" id="KW-0560">Oxidoreductase</keyword>
<dbReference type="InterPro" id="IPR020904">
    <property type="entry name" value="Sc_DH/Rdtase_CS"/>
</dbReference>
<evidence type="ECO:0000256" key="1">
    <source>
        <dbReference type="ARBA" id="ARBA00006484"/>
    </source>
</evidence>
<accession>A0AAN7ZNQ5</accession>
<dbReference type="InterPro" id="IPR036291">
    <property type="entry name" value="NAD(P)-bd_dom_sf"/>
</dbReference>
<dbReference type="Gene3D" id="3.40.50.720">
    <property type="entry name" value="NAD(P)-binding Rossmann-like Domain"/>
    <property type="match status" value="1"/>
</dbReference>
<evidence type="ECO:0000256" key="3">
    <source>
        <dbReference type="RuleBase" id="RU000363"/>
    </source>
</evidence>
<dbReference type="EMBL" id="JAVRBK010000004">
    <property type="protein sequence ID" value="KAK5644451.1"/>
    <property type="molecule type" value="Genomic_DNA"/>
</dbReference>
<dbReference type="PRINTS" id="PR00080">
    <property type="entry name" value="SDRFAMILY"/>
</dbReference>
<dbReference type="PANTHER" id="PTHR43115:SF4">
    <property type="entry name" value="DEHYDROGENASE_REDUCTASE SDR FAMILY MEMBER 11"/>
    <property type="match status" value="1"/>
</dbReference>
<evidence type="ECO:0000313" key="5">
    <source>
        <dbReference type="Proteomes" id="UP001329430"/>
    </source>
</evidence>
<dbReference type="FunFam" id="3.40.50.720:FF:000047">
    <property type="entry name" value="NADP-dependent L-serine/L-allo-threonine dehydrogenase"/>
    <property type="match status" value="1"/>
</dbReference>
<organism evidence="4 5">
    <name type="scientific">Pyrocoelia pectoralis</name>
    <dbReference type="NCBI Taxonomy" id="417401"/>
    <lineage>
        <taxon>Eukaryota</taxon>
        <taxon>Metazoa</taxon>
        <taxon>Ecdysozoa</taxon>
        <taxon>Arthropoda</taxon>
        <taxon>Hexapoda</taxon>
        <taxon>Insecta</taxon>
        <taxon>Pterygota</taxon>
        <taxon>Neoptera</taxon>
        <taxon>Endopterygota</taxon>
        <taxon>Coleoptera</taxon>
        <taxon>Polyphaga</taxon>
        <taxon>Elateriformia</taxon>
        <taxon>Elateroidea</taxon>
        <taxon>Lampyridae</taxon>
        <taxon>Lampyrinae</taxon>
        <taxon>Pyrocoelia</taxon>
    </lineage>
</organism>
<keyword evidence="5" id="KW-1185">Reference proteome</keyword>
<dbReference type="GO" id="GO:0016616">
    <property type="term" value="F:oxidoreductase activity, acting on the CH-OH group of donors, NAD or NADP as acceptor"/>
    <property type="evidence" value="ECO:0007669"/>
    <property type="project" value="UniProtKB-ARBA"/>
</dbReference>
<protein>
    <recommendedName>
        <fullName evidence="6">Farnesol dehydrogenase</fullName>
    </recommendedName>
</protein>
<name>A0AAN7ZNQ5_9COLE</name>
<dbReference type="PROSITE" id="PS00061">
    <property type="entry name" value="ADH_SHORT"/>
    <property type="match status" value="1"/>
</dbReference>